<comment type="subcellular location">
    <subcellularLocation>
        <location evidence="1">Membrane</location>
        <topology evidence="1">Multi-pass membrane protein</topology>
    </subcellularLocation>
</comment>
<keyword evidence="3 5" id="KW-1133">Transmembrane helix</keyword>
<protein>
    <submittedName>
        <fullName evidence="6">Formate/nitrite transporter</fullName>
    </submittedName>
</protein>
<evidence type="ECO:0000256" key="5">
    <source>
        <dbReference type="SAM" id="Phobius"/>
    </source>
</evidence>
<organism evidence="6 7">
    <name type="scientific">Candidatus Electrothrix communis</name>
    <dbReference type="NCBI Taxonomy" id="1859133"/>
    <lineage>
        <taxon>Bacteria</taxon>
        <taxon>Pseudomonadati</taxon>
        <taxon>Thermodesulfobacteriota</taxon>
        <taxon>Desulfobulbia</taxon>
        <taxon>Desulfobulbales</taxon>
        <taxon>Desulfobulbaceae</taxon>
        <taxon>Candidatus Electrothrix</taxon>
    </lineage>
</organism>
<keyword evidence="4 5" id="KW-0472">Membrane</keyword>
<comment type="caution">
    <text evidence="6">The sequence shown here is derived from an EMBL/GenBank/DDBJ whole genome shotgun (WGS) entry which is preliminary data.</text>
</comment>
<dbReference type="Pfam" id="PF01226">
    <property type="entry name" value="Form_Nir_trans"/>
    <property type="match status" value="1"/>
</dbReference>
<feature type="transmembrane region" description="Helical" evidence="5">
    <location>
        <begin position="12"/>
        <end position="33"/>
    </location>
</feature>
<evidence type="ECO:0000256" key="3">
    <source>
        <dbReference type="ARBA" id="ARBA00022989"/>
    </source>
</evidence>
<keyword evidence="2 5" id="KW-0812">Transmembrane</keyword>
<name>A0A444J9N6_9BACT</name>
<dbReference type="GO" id="GO:0022857">
    <property type="term" value="F:transmembrane transporter activity"/>
    <property type="evidence" value="ECO:0007669"/>
    <property type="project" value="InterPro"/>
</dbReference>
<gene>
    <name evidence="6" type="ORF">VT98_10094</name>
</gene>
<evidence type="ECO:0000256" key="2">
    <source>
        <dbReference type="ARBA" id="ARBA00022692"/>
    </source>
</evidence>
<feature type="transmembrane region" description="Helical" evidence="5">
    <location>
        <begin position="53"/>
        <end position="77"/>
    </location>
</feature>
<evidence type="ECO:0000256" key="4">
    <source>
        <dbReference type="ARBA" id="ARBA00023136"/>
    </source>
</evidence>
<dbReference type="GO" id="GO:0016020">
    <property type="term" value="C:membrane"/>
    <property type="evidence" value="ECO:0007669"/>
    <property type="project" value="UniProtKB-SubCell"/>
</dbReference>
<evidence type="ECO:0000256" key="1">
    <source>
        <dbReference type="ARBA" id="ARBA00004141"/>
    </source>
</evidence>
<accession>A0A444J9N6</accession>
<evidence type="ECO:0000313" key="6">
    <source>
        <dbReference type="EMBL" id="RWX49783.1"/>
    </source>
</evidence>
<reference evidence="6 7" key="1">
    <citation type="submission" date="2017-01" db="EMBL/GenBank/DDBJ databases">
        <title>The cable genome- insights into the physiology and evolution of filamentous bacteria capable of sulfide oxidation via long distance electron transfer.</title>
        <authorList>
            <person name="Schreiber L."/>
            <person name="Bjerg J.T."/>
            <person name="Boggild A."/>
            <person name="Van De Vossenberg J."/>
            <person name="Meysman F."/>
            <person name="Nielsen L.P."/>
            <person name="Schramm A."/>
            <person name="Kjeldsen K.U."/>
        </authorList>
    </citation>
    <scope>NUCLEOTIDE SEQUENCE [LARGE SCALE GENOMIC DNA]</scope>
    <source>
        <strain evidence="6">A1</strain>
    </source>
</reference>
<dbReference type="EMBL" id="MTKP01000009">
    <property type="protein sequence ID" value="RWX49783.1"/>
    <property type="molecule type" value="Genomic_DNA"/>
</dbReference>
<dbReference type="InterPro" id="IPR000292">
    <property type="entry name" value="For/NO2_transpt"/>
</dbReference>
<dbReference type="Proteomes" id="UP000288086">
    <property type="component" value="Unassembled WGS sequence"/>
</dbReference>
<evidence type="ECO:0000313" key="7">
    <source>
        <dbReference type="Proteomes" id="UP000288086"/>
    </source>
</evidence>
<proteinExistence type="predicted"/>
<sequence length="86" mass="9221">MAGPSHHPALSQIICIYIVTFLIGLGGLHHSIAGSVEMFTALFISDHFSLLQGVRFIGLAMLGNLIGGSVFVATLNYGHIRKTQEI</sequence>
<dbReference type="InterPro" id="IPR023271">
    <property type="entry name" value="Aquaporin-like"/>
</dbReference>
<dbReference type="AlphaFoldDB" id="A0A444J9N6"/>
<dbReference type="Gene3D" id="1.20.1080.10">
    <property type="entry name" value="Glycerol uptake facilitator protein"/>
    <property type="match status" value="1"/>
</dbReference>
<keyword evidence="7" id="KW-1185">Reference proteome</keyword>